<sequence>MASTTRWPAHRAVGRRCRGGRWGQRQRPRGAAAAQLRAGAPRRAEGASPAGRGAAGAARRRGWRTMTRDHGDGGEAGFFERPENSLLHAAHEAIVMFDDRQTVVAVNAAAETAFRCAAADLLGLPLARLVPAALRSAHEAQAHDYLHSDALQHRLVAHRRITALRPDGSQFPAEITLSTVDMAGEPPRRCVAALILDLSEQSRLQHELDGFKRRLRSVFELAPVAIWIADNDRIVFANRAAERLFGEGHPLLGQPLHALLAEATQAGLRAQLERALVGAAEVPVVHGHIVRPDGTQREVEIALAALPDHGRTTVQMVVADVTQQRREAAAMAESREALRRLSTNVVEAREEERRRIARELHDELGQRLTALKMELAALRAAPESDGSAQIDNMIGMVDETLASVRRISTDLRPMMLDDLGLPAALEWLGRDAARRLGIEVTVRLGDNEPPLDDRVATAAFRMVQEALTNVARHARASDVQIELHQHDGELRLTVQDNGVGYPPDALHREGSFGLVGMRERAAMLGGRVDFSNPAGGGARLVVHLPLAPAEEHRR</sequence>
<dbReference type="InterPro" id="IPR035965">
    <property type="entry name" value="PAS-like_dom_sf"/>
</dbReference>
<dbReference type="InterPro" id="IPR050482">
    <property type="entry name" value="Sensor_HK_TwoCompSys"/>
</dbReference>
<organism evidence="12 13">
    <name type="scientific">Piscinibacter aquaticus</name>
    <dbReference type="NCBI Taxonomy" id="392597"/>
    <lineage>
        <taxon>Bacteria</taxon>
        <taxon>Pseudomonadati</taxon>
        <taxon>Pseudomonadota</taxon>
        <taxon>Betaproteobacteria</taxon>
        <taxon>Burkholderiales</taxon>
        <taxon>Sphaerotilaceae</taxon>
        <taxon>Piscinibacter</taxon>
    </lineage>
</organism>
<dbReference type="Pfam" id="PF07730">
    <property type="entry name" value="HisKA_3"/>
    <property type="match status" value="1"/>
</dbReference>
<feature type="domain" description="Histidine kinase" evidence="11">
    <location>
        <begin position="359"/>
        <end position="548"/>
    </location>
</feature>
<dbReference type="GO" id="GO:0000155">
    <property type="term" value="F:phosphorelay sensor kinase activity"/>
    <property type="evidence" value="ECO:0007669"/>
    <property type="project" value="InterPro"/>
</dbReference>
<comment type="caution">
    <text evidence="12">The sequence shown here is derived from an EMBL/GenBank/DDBJ whole genome shotgun (WGS) entry which is preliminary data.</text>
</comment>
<dbReference type="SUPFAM" id="SSF55874">
    <property type="entry name" value="ATPase domain of HSP90 chaperone/DNA topoisomerase II/histidine kinase"/>
    <property type="match status" value="1"/>
</dbReference>
<keyword evidence="8" id="KW-0902">Two-component regulatory system</keyword>
<proteinExistence type="predicted"/>
<dbReference type="InterPro" id="IPR005467">
    <property type="entry name" value="His_kinase_dom"/>
</dbReference>
<accession>A0A5C6U4S4</accession>
<keyword evidence="3" id="KW-0597">Phosphoprotein</keyword>
<keyword evidence="13" id="KW-1185">Reference proteome</keyword>
<dbReference type="EMBL" id="VOPW01000001">
    <property type="protein sequence ID" value="TXC66688.1"/>
    <property type="molecule type" value="Genomic_DNA"/>
</dbReference>
<evidence type="ECO:0000256" key="8">
    <source>
        <dbReference type="ARBA" id="ARBA00023012"/>
    </source>
</evidence>
<dbReference type="AlphaFoldDB" id="A0A5C6U4S4"/>
<evidence type="ECO:0000313" key="13">
    <source>
        <dbReference type="Proteomes" id="UP000321832"/>
    </source>
</evidence>
<dbReference type="SMART" id="SM00387">
    <property type="entry name" value="HATPase_c"/>
    <property type="match status" value="1"/>
</dbReference>
<evidence type="ECO:0000313" key="12">
    <source>
        <dbReference type="EMBL" id="TXC66688.1"/>
    </source>
</evidence>
<dbReference type="PANTHER" id="PTHR24421">
    <property type="entry name" value="NITRATE/NITRITE SENSOR PROTEIN NARX-RELATED"/>
    <property type="match status" value="1"/>
</dbReference>
<feature type="region of interest" description="Disordered" evidence="10">
    <location>
        <begin position="1"/>
        <end position="77"/>
    </location>
</feature>
<evidence type="ECO:0000256" key="2">
    <source>
        <dbReference type="ARBA" id="ARBA00012438"/>
    </source>
</evidence>
<dbReference type="SUPFAM" id="SSF55785">
    <property type="entry name" value="PYP-like sensor domain (PAS domain)"/>
    <property type="match status" value="2"/>
</dbReference>
<dbReference type="CDD" id="cd00130">
    <property type="entry name" value="PAS"/>
    <property type="match status" value="2"/>
</dbReference>
<dbReference type="Gene3D" id="1.20.5.1930">
    <property type="match status" value="1"/>
</dbReference>
<dbReference type="InterPro" id="IPR036890">
    <property type="entry name" value="HATPase_C_sf"/>
</dbReference>
<dbReference type="Pfam" id="PF02518">
    <property type="entry name" value="HATPase_c"/>
    <property type="match status" value="1"/>
</dbReference>
<dbReference type="Pfam" id="PF13188">
    <property type="entry name" value="PAS_8"/>
    <property type="match status" value="1"/>
</dbReference>
<comment type="catalytic activity">
    <reaction evidence="1">
        <text>ATP + protein L-histidine = ADP + protein N-phospho-L-histidine.</text>
        <dbReference type="EC" id="2.7.13.3"/>
    </reaction>
</comment>
<reference evidence="12 13" key="1">
    <citation type="submission" date="2019-08" db="EMBL/GenBank/DDBJ databases">
        <authorList>
            <person name="Khan S.A."/>
            <person name="Jeon C.O."/>
            <person name="Jeong S.E."/>
        </authorList>
    </citation>
    <scope>NUCLEOTIDE SEQUENCE [LARGE SCALE GENOMIC DNA]</scope>
    <source>
        <strain evidence="13">IMCC1728</strain>
    </source>
</reference>
<feature type="compositionally biased region" description="Basic and acidic residues" evidence="10">
    <location>
        <begin position="66"/>
        <end position="77"/>
    </location>
</feature>
<evidence type="ECO:0000256" key="5">
    <source>
        <dbReference type="ARBA" id="ARBA00022741"/>
    </source>
</evidence>
<protein>
    <recommendedName>
        <fullName evidence="2">histidine kinase</fullName>
        <ecNumber evidence="2">2.7.13.3</ecNumber>
    </recommendedName>
</protein>
<dbReference type="GO" id="GO:0016020">
    <property type="term" value="C:membrane"/>
    <property type="evidence" value="ECO:0007669"/>
    <property type="project" value="InterPro"/>
</dbReference>
<keyword evidence="5" id="KW-0547">Nucleotide-binding</keyword>
<dbReference type="EC" id="2.7.13.3" evidence="2"/>
<evidence type="ECO:0000256" key="1">
    <source>
        <dbReference type="ARBA" id="ARBA00000085"/>
    </source>
</evidence>
<dbReference type="GO" id="GO:0046983">
    <property type="term" value="F:protein dimerization activity"/>
    <property type="evidence" value="ECO:0007669"/>
    <property type="project" value="InterPro"/>
</dbReference>
<feature type="compositionally biased region" description="Low complexity" evidence="10">
    <location>
        <begin position="29"/>
        <end position="57"/>
    </location>
</feature>
<dbReference type="SMART" id="SM00091">
    <property type="entry name" value="PAS"/>
    <property type="match status" value="2"/>
</dbReference>
<name>A0A5C6U4S4_9BURK</name>
<dbReference type="Gene3D" id="3.30.565.10">
    <property type="entry name" value="Histidine kinase-like ATPase, C-terminal domain"/>
    <property type="match status" value="1"/>
</dbReference>
<evidence type="ECO:0000256" key="3">
    <source>
        <dbReference type="ARBA" id="ARBA00022553"/>
    </source>
</evidence>
<dbReference type="PROSITE" id="PS50109">
    <property type="entry name" value="HIS_KIN"/>
    <property type="match status" value="1"/>
</dbReference>
<dbReference type="GO" id="GO:0005524">
    <property type="term" value="F:ATP binding"/>
    <property type="evidence" value="ECO:0007669"/>
    <property type="project" value="UniProtKB-KW"/>
</dbReference>
<dbReference type="InterPro" id="IPR003594">
    <property type="entry name" value="HATPase_dom"/>
</dbReference>
<dbReference type="Gene3D" id="3.30.450.20">
    <property type="entry name" value="PAS domain"/>
    <property type="match status" value="2"/>
</dbReference>
<dbReference type="InterPro" id="IPR011712">
    <property type="entry name" value="Sig_transdc_His_kin_sub3_dim/P"/>
</dbReference>
<feature type="coiled-coil region" evidence="9">
    <location>
        <begin position="331"/>
        <end position="381"/>
    </location>
</feature>
<keyword evidence="7" id="KW-0067">ATP-binding</keyword>
<keyword evidence="9" id="KW-0175">Coiled coil</keyword>
<keyword evidence="4" id="KW-0808">Transferase</keyword>
<dbReference type="CDD" id="cd16917">
    <property type="entry name" value="HATPase_UhpB-NarQ-NarX-like"/>
    <property type="match status" value="1"/>
</dbReference>
<dbReference type="Pfam" id="PF13426">
    <property type="entry name" value="PAS_9"/>
    <property type="match status" value="1"/>
</dbReference>
<evidence type="ECO:0000259" key="11">
    <source>
        <dbReference type="PROSITE" id="PS50109"/>
    </source>
</evidence>
<evidence type="ECO:0000256" key="10">
    <source>
        <dbReference type="SAM" id="MobiDB-lite"/>
    </source>
</evidence>
<dbReference type="PANTHER" id="PTHR24421:SF10">
    <property type="entry name" value="NITRATE_NITRITE SENSOR PROTEIN NARQ"/>
    <property type="match status" value="1"/>
</dbReference>
<evidence type="ECO:0000256" key="7">
    <source>
        <dbReference type="ARBA" id="ARBA00022840"/>
    </source>
</evidence>
<gene>
    <name evidence="12" type="ORF">FSC37_15340</name>
</gene>
<evidence type="ECO:0000256" key="4">
    <source>
        <dbReference type="ARBA" id="ARBA00022679"/>
    </source>
</evidence>
<keyword evidence="6" id="KW-0418">Kinase</keyword>
<evidence type="ECO:0000256" key="9">
    <source>
        <dbReference type="SAM" id="Coils"/>
    </source>
</evidence>
<dbReference type="InterPro" id="IPR000014">
    <property type="entry name" value="PAS"/>
</dbReference>
<dbReference type="NCBIfam" id="TIGR00229">
    <property type="entry name" value="sensory_box"/>
    <property type="match status" value="2"/>
</dbReference>
<dbReference type="Proteomes" id="UP000321832">
    <property type="component" value="Unassembled WGS sequence"/>
</dbReference>
<feature type="compositionally biased region" description="Basic residues" evidence="10">
    <location>
        <begin position="8"/>
        <end position="28"/>
    </location>
</feature>
<evidence type="ECO:0000256" key="6">
    <source>
        <dbReference type="ARBA" id="ARBA00022777"/>
    </source>
</evidence>